<comment type="caution">
    <text evidence="5">The sequence shown here is derived from an EMBL/GenBank/DDBJ whole genome shotgun (WGS) entry which is preliminary data.</text>
</comment>
<sequence length="290" mass="33398">MSLLRQMLREPVVQFLLIGAATFGAYLYLDRAPPEPPREIVQVGAGRIAQISEIFARTWQRPPTEKELQGLVEAFVKEEIYYREGRKLGLDQDDTIFRRRLQQKMEFLVEPDEQEMIPDEGALAAWLEKNRQNYVVPYRASFRQVYFDPARRDGEAMVDARALLSSLEEEDVSTGNSGLGDATMLPRSMAPSGRRQIEALFGPKFASALETLPLDAWSGPVMSDFGVHLVRLNAFEPERQPGLDEIREIVLRDWRDERRRKIAEQRYHAMKENYEVIVDWPQGSAEEARQ</sequence>
<dbReference type="RefSeq" id="WP_220230893.1">
    <property type="nucleotide sequence ID" value="NZ_JAICBX010000005.1"/>
</dbReference>
<dbReference type="AlphaFoldDB" id="A0AAE3D2V3"/>
<keyword evidence="6" id="KW-1185">Reference proteome</keyword>
<protein>
    <recommendedName>
        <fullName evidence="1">Parvulin-like PPIase</fullName>
    </recommendedName>
    <alternativeName>
        <fullName evidence="2">Peptidyl-prolyl cis-trans isomerase plp</fullName>
    </alternativeName>
    <alternativeName>
        <fullName evidence="3">Rotamase plp</fullName>
    </alternativeName>
</protein>
<gene>
    <name evidence="5" type="ORF">K1W69_23490</name>
</gene>
<name>A0AAE3D2V3_9HYPH</name>
<dbReference type="GO" id="GO:0003755">
    <property type="term" value="F:peptidyl-prolyl cis-trans isomerase activity"/>
    <property type="evidence" value="ECO:0007669"/>
    <property type="project" value="InterPro"/>
</dbReference>
<evidence type="ECO:0000259" key="4">
    <source>
        <dbReference type="Pfam" id="PF13145"/>
    </source>
</evidence>
<accession>A0AAE3D2V3</accession>
<evidence type="ECO:0000313" key="5">
    <source>
        <dbReference type="EMBL" id="MBW8640179.1"/>
    </source>
</evidence>
<organism evidence="5 6">
    <name type="scientific">Flavimaribacter sediminis</name>
    <dbReference type="NCBI Taxonomy" id="2865987"/>
    <lineage>
        <taxon>Bacteria</taxon>
        <taxon>Pseudomonadati</taxon>
        <taxon>Pseudomonadota</taxon>
        <taxon>Alphaproteobacteria</taxon>
        <taxon>Hyphomicrobiales</taxon>
        <taxon>Rhizobiaceae</taxon>
        <taxon>Flavimaribacter</taxon>
    </lineage>
</organism>
<dbReference type="InterPro" id="IPR046357">
    <property type="entry name" value="PPIase_dom_sf"/>
</dbReference>
<evidence type="ECO:0000256" key="2">
    <source>
        <dbReference type="ARBA" id="ARBA00030642"/>
    </source>
</evidence>
<dbReference type="Pfam" id="PF13145">
    <property type="entry name" value="Rotamase_2"/>
    <property type="match status" value="1"/>
</dbReference>
<proteinExistence type="predicted"/>
<keyword evidence="5" id="KW-0413">Isomerase</keyword>
<evidence type="ECO:0000256" key="1">
    <source>
        <dbReference type="ARBA" id="ARBA00018370"/>
    </source>
</evidence>
<dbReference type="InterPro" id="IPR000297">
    <property type="entry name" value="PPIase_PpiC"/>
</dbReference>
<reference evidence="5" key="1">
    <citation type="submission" date="2021-08" db="EMBL/GenBank/DDBJ databases">
        <title>Hoeflea bacterium WL0058 sp. nov., isolated from the sediment.</title>
        <authorList>
            <person name="Wang L."/>
            <person name="Zhang D."/>
        </authorList>
    </citation>
    <scope>NUCLEOTIDE SEQUENCE</scope>
    <source>
        <strain evidence="5">WL0058</strain>
    </source>
</reference>
<dbReference type="Gene3D" id="3.10.50.40">
    <property type="match status" value="1"/>
</dbReference>
<evidence type="ECO:0000256" key="3">
    <source>
        <dbReference type="ARBA" id="ARBA00031484"/>
    </source>
</evidence>
<evidence type="ECO:0000313" key="6">
    <source>
        <dbReference type="Proteomes" id="UP001196509"/>
    </source>
</evidence>
<feature type="domain" description="PpiC" evidence="4">
    <location>
        <begin position="118"/>
        <end position="248"/>
    </location>
</feature>
<dbReference type="Proteomes" id="UP001196509">
    <property type="component" value="Unassembled WGS sequence"/>
</dbReference>
<dbReference type="EMBL" id="JAICBX010000005">
    <property type="protein sequence ID" value="MBW8640179.1"/>
    <property type="molecule type" value="Genomic_DNA"/>
</dbReference>